<dbReference type="AlphaFoldDB" id="A0A5B0WES3"/>
<accession>A0A5B0WES3</accession>
<proteinExistence type="predicted"/>
<name>A0A5B0WES3_9GAMM</name>
<gene>
    <name evidence="1" type="ORF">F0L16_15135</name>
</gene>
<dbReference type="RefSeq" id="WP_149617092.1">
    <property type="nucleotide sequence ID" value="NZ_CAWMRL010000084.1"/>
</dbReference>
<protein>
    <submittedName>
        <fullName evidence="1">Uncharacterized protein</fullName>
    </submittedName>
</protein>
<comment type="caution">
    <text evidence="1">The sequence shown here is derived from an EMBL/GenBank/DDBJ whole genome shotgun (WGS) entry which is preliminary data.</text>
</comment>
<dbReference type="OrthoDB" id="6465121at2"/>
<dbReference type="EMBL" id="VTUW01000030">
    <property type="protein sequence ID" value="KAA1185292.1"/>
    <property type="molecule type" value="Genomic_DNA"/>
</dbReference>
<dbReference type="Proteomes" id="UP000322184">
    <property type="component" value="Unassembled WGS sequence"/>
</dbReference>
<evidence type="ECO:0000313" key="2">
    <source>
        <dbReference type="Proteomes" id="UP000322184"/>
    </source>
</evidence>
<sequence>MTKIRLGQVMKKIPFDLDGYEISYGYARRTKIPIIKITHPRNGIPIRPFYSVNRVNLLERIQYETGLKDQYLERINEHFQEINYP</sequence>
<evidence type="ECO:0000313" key="1">
    <source>
        <dbReference type="EMBL" id="KAA1185292.1"/>
    </source>
</evidence>
<organism evidence="1 2">
    <name type="scientific">Photorhabdus heterorhabditis</name>
    <dbReference type="NCBI Taxonomy" id="880156"/>
    <lineage>
        <taxon>Bacteria</taxon>
        <taxon>Pseudomonadati</taxon>
        <taxon>Pseudomonadota</taxon>
        <taxon>Gammaproteobacteria</taxon>
        <taxon>Enterobacterales</taxon>
        <taxon>Morganellaceae</taxon>
        <taxon>Photorhabdus</taxon>
    </lineage>
</organism>
<reference evidence="1 2" key="1">
    <citation type="submission" date="2019-09" db="EMBL/GenBank/DDBJ databases">
        <title>Whole genome sequence of Photorhabdus heterorhabditis strain ETL (Enterobacteriales: Enterobacteriaceae) a bacterial symbiont of Heterorhabditis zealandica strain ETL (Rhabditida: Heterorhabditidae).</title>
        <authorList>
            <person name="Lulamba T.E."/>
            <person name="Serepa-Dlamini M.H."/>
        </authorList>
    </citation>
    <scope>NUCLEOTIDE SEQUENCE [LARGE SCALE GENOMIC DNA]</scope>
    <source>
        <strain evidence="1 2">ETL</strain>
    </source>
</reference>